<evidence type="ECO:0000313" key="3">
    <source>
        <dbReference type="Proteomes" id="UP001500689"/>
    </source>
</evidence>
<dbReference type="EMBL" id="BAAAZN010000028">
    <property type="protein sequence ID" value="GAA3583222.1"/>
    <property type="molecule type" value="Genomic_DNA"/>
</dbReference>
<organism evidence="2 3">
    <name type="scientific">Amycolatopsis ultiminotia</name>
    <dbReference type="NCBI Taxonomy" id="543629"/>
    <lineage>
        <taxon>Bacteria</taxon>
        <taxon>Bacillati</taxon>
        <taxon>Actinomycetota</taxon>
        <taxon>Actinomycetes</taxon>
        <taxon>Pseudonocardiales</taxon>
        <taxon>Pseudonocardiaceae</taxon>
        <taxon>Amycolatopsis</taxon>
    </lineage>
</organism>
<protein>
    <recommendedName>
        <fullName evidence="4">Excreted virulence factor EspC, type VII ESX diderm</fullName>
    </recommendedName>
</protein>
<name>A0ABP6YJP5_9PSEU</name>
<keyword evidence="3" id="KW-1185">Reference proteome</keyword>
<comment type="caution">
    <text evidence="2">The sequence shown here is derived from an EMBL/GenBank/DDBJ whole genome shotgun (WGS) entry which is preliminary data.</text>
</comment>
<evidence type="ECO:0000256" key="1">
    <source>
        <dbReference type="SAM" id="MobiDB-lite"/>
    </source>
</evidence>
<dbReference type="RefSeq" id="WP_344868683.1">
    <property type="nucleotide sequence ID" value="NZ_BAAAZN010000028.1"/>
</dbReference>
<feature type="region of interest" description="Disordered" evidence="1">
    <location>
        <begin position="1"/>
        <end position="31"/>
    </location>
</feature>
<reference evidence="3" key="1">
    <citation type="journal article" date="2019" name="Int. J. Syst. Evol. Microbiol.">
        <title>The Global Catalogue of Microorganisms (GCM) 10K type strain sequencing project: providing services to taxonomists for standard genome sequencing and annotation.</title>
        <authorList>
            <consortium name="The Broad Institute Genomics Platform"/>
            <consortium name="The Broad Institute Genome Sequencing Center for Infectious Disease"/>
            <person name="Wu L."/>
            <person name="Ma J."/>
        </authorList>
    </citation>
    <scope>NUCLEOTIDE SEQUENCE [LARGE SCALE GENOMIC DNA]</scope>
    <source>
        <strain evidence="3">JCM 16898</strain>
    </source>
</reference>
<evidence type="ECO:0000313" key="2">
    <source>
        <dbReference type="EMBL" id="GAA3583222.1"/>
    </source>
</evidence>
<evidence type="ECO:0008006" key="4">
    <source>
        <dbReference type="Google" id="ProtNLM"/>
    </source>
</evidence>
<proteinExistence type="predicted"/>
<feature type="compositionally biased region" description="Polar residues" evidence="1">
    <location>
        <begin position="1"/>
        <end position="19"/>
    </location>
</feature>
<gene>
    <name evidence="2" type="ORF">GCM10022222_80000</name>
</gene>
<dbReference type="Proteomes" id="UP001500689">
    <property type="component" value="Unassembled WGS sequence"/>
</dbReference>
<feature type="region of interest" description="Disordered" evidence="1">
    <location>
        <begin position="83"/>
        <end position="105"/>
    </location>
</feature>
<sequence length="105" mass="10756">MAQELSGVTDSMQKFSPQAPSGVLGGAGNAATASGGMAEGAAFAQAEEESAQALQKFMTDVQKGFGEYASIARKSAEDYLGADRSGKSTISRVQDLSPLKPGVPR</sequence>
<accession>A0ABP6YJP5</accession>